<dbReference type="PANTHER" id="PTHR33048">
    <property type="entry name" value="PTH11-LIKE INTEGRAL MEMBRANE PROTEIN (AFU_ORTHOLOGUE AFUA_5G11245)"/>
    <property type="match status" value="1"/>
</dbReference>
<comment type="subcellular location">
    <subcellularLocation>
        <location evidence="1">Membrane</location>
        <topology evidence="1">Multi-pass membrane protein</topology>
    </subcellularLocation>
</comment>
<evidence type="ECO:0000256" key="3">
    <source>
        <dbReference type="ARBA" id="ARBA00022989"/>
    </source>
</evidence>
<evidence type="ECO:0000259" key="7">
    <source>
        <dbReference type="Pfam" id="PF20684"/>
    </source>
</evidence>
<feature type="transmembrane region" description="Helical" evidence="6">
    <location>
        <begin position="52"/>
        <end position="72"/>
    </location>
</feature>
<comment type="similarity">
    <text evidence="5">Belongs to the SAT4 family.</text>
</comment>
<evidence type="ECO:0000256" key="2">
    <source>
        <dbReference type="ARBA" id="ARBA00022692"/>
    </source>
</evidence>
<protein>
    <submittedName>
        <fullName evidence="8">Integral membrane protein</fullName>
    </submittedName>
</protein>
<evidence type="ECO:0000256" key="6">
    <source>
        <dbReference type="SAM" id="Phobius"/>
    </source>
</evidence>
<sequence length="359" mass="39368">MGPYGMGFPADLPNNGWKLYLLSLIIIISSGLFVIIRLSLRYKASQIGWDDACVVLSLVMSMMVSVCMQLAVENGYGMHKSDLETDQLRVALRYFFLAQTPYKISVCLNKVAVVLFCMRIFISRAFQVAAYTIMGIVVAWSIGGVGATIWQCVPIAGAWDKSLDATCIDSNKFWVAYAVMNILTDLMVLLLPIPSIVRLQLKPRDKLLVIGIFTMGGFVTITSILRTTSVQNSLKNKEDITFNFIQRGMWTLLEMNFGIISTCLPTLKKPLSSIMLKVFGSRFGTYGTGLSNPQRLGGDGSGGTGMDLLRGRPNRRLSGGVGGILMKTDFVIKTNDRGRAGRTSDEVGFVANAQATHVK</sequence>
<gene>
    <name evidence="8" type="ORF">F5Z01DRAFT_699392</name>
</gene>
<dbReference type="OrthoDB" id="5278984at2759"/>
<dbReference type="Proteomes" id="UP000887229">
    <property type="component" value="Unassembled WGS sequence"/>
</dbReference>
<feature type="transmembrane region" description="Helical" evidence="6">
    <location>
        <begin position="173"/>
        <end position="195"/>
    </location>
</feature>
<evidence type="ECO:0000256" key="1">
    <source>
        <dbReference type="ARBA" id="ARBA00004141"/>
    </source>
</evidence>
<organism evidence="8 9">
    <name type="scientific">Emericellopsis atlantica</name>
    <dbReference type="NCBI Taxonomy" id="2614577"/>
    <lineage>
        <taxon>Eukaryota</taxon>
        <taxon>Fungi</taxon>
        <taxon>Dikarya</taxon>
        <taxon>Ascomycota</taxon>
        <taxon>Pezizomycotina</taxon>
        <taxon>Sordariomycetes</taxon>
        <taxon>Hypocreomycetidae</taxon>
        <taxon>Hypocreales</taxon>
        <taxon>Bionectriaceae</taxon>
        <taxon>Emericellopsis</taxon>
    </lineage>
</organism>
<dbReference type="GeneID" id="70297283"/>
<feature type="domain" description="Rhodopsin" evidence="7">
    <location>
        <begin position="36"/>
        <end position="272"/>
    </location>
</feature>
<keyword evidence="9" id="KW-1185">Reference proteome</keyword>
<dbReference type="Pfam" id="PF20684">
    <property type="entry name" value="Fung_rhodopsin"/>
    <property type="match status" value="1"/>
</dbReference>
<feature type="transmembrane region" description="Helical" evidence="6">
    <location>
        <begin position="20"/>
        <end position="40"/>
    </location>
</feature>
<dbReference type="AlphaFoldDB" id="A0A9P7ZQ38"/>
<evidence type="ECO:0000313" key="8">
    <source>
        <dbReference type="EMBL" id="KAG9255635.1"/>
    </source>
</evidence>
<feature type="transmembrane region" description="Helical" evidence="6">
    <location>
        <begin position="207"/>
        <end position="228"/>
    </location>
</feature>
<dbReference type="GO" id="GO:0016020">
    <property type="term" value="C:membrane"/>
    <property type="evidence" value="ECO:0007669"/>
    <property type="project" value="UniProtKB-SubCell"/>
</dbReference>
<reference evidence="8" key="1">
    <citation type="journal article" date="2021" name="IMA Fungus">
        <title>Genomic characterization of three marine fungi, including Emericellopsis atlantica sp. nov. with signatures of a generalist lifestyle and marine biomass degradation.</title>
        <authorList>
            <person name="Hagestad O.C."/>
            <person name="Hou L."/>
            <person name="Andersen J.H."/>
            <person name="Hansen E.H."/>
            <person name="Altermark B."/>
            <person name="Li C."/>
            <person name="Kuhnert E."/>
            <person name="Cox R.J."/>
            <person name="Crous P.W."/>
            <person name="Spatafora J.W."/>
            <person name="Lail K."/>
            <person name="Amirebrahimi M."/>
            <person name="Lipzen A."/>
            <person name="Pangilinan J."/>
            <person name="Andreopoulos W."/>
            <person name="Hayes R.D."/>
            <person name="Ng V."/>
            <person name="Grigoriev I.V."/>
            <person name="Jackson S.A."/>
            <person name="Sutton T.D.S."/>
            <person name="Dobson A.D.W."/>
            <person name="Rama T."/>
        </authorList>
    </citation>
    <scope>NUCLEOTIDE SEQUENCE</scope>
    <source>
        <strain evidence="8">TS7</strain>
    </source>
</reference>
<evidence type="ECO:0000256" key="4">
    <source>
        <dbReference type="ARBA" id="ARBA00023136"/>
    </source>
</evidence>
<feature type="transmembrane region" description="Helical" evidence="6">
    <location>
        <begin position="248"/>
        <end position="267"/>
    </location>
</feature>
<keyword evidence="3 6" id="KW-1133">Transmembrane helix</keyword>
<name>A0A9P7ZQ38_9HYPO</name>
<feature type="transmembrane region" description="Helical" evidence="6">
    <location>
        <begin position="129"/>
        <end position="153"/>
    </location>
</feature>
<keyword evidence="2 6" id="KW-0812">Transmembrane</keyword>
<keyword evidence="4 6" id="KW-0472">Membrane</keyword>
<accession>A0A9P7ZQ38</accession>
<evidence type="ECO:0000313" key="9">
    <source>
        <dbReference type="Proteomes" id="UP000887229"/>
    </source>
</evidence>
<comment type="caution">
    <text evidence="8">The sequence shown here is derived from an EMBL/GenBank/DDBJ whole genome shotgun (WGS) entry which is preliminary data.</text>
</comment>
<evidence type="ECO:0000256" key="5">
    <source>
        <dbReference type="ARBA" id="ARBA00038359"/>
    </source>
</evidence>
<dbReference type="InterPro" id="IPR049326">
    <property type="entry name" value="Rhodopsin_dom_fungi"/>
</dbReference>
<dbReference type="RefSeq" id="XP_046119559.1">
    <property type="nucleotide sequence ID" value="XM_046266380.1"/>
</dbReference>
<dbReference type="InterPro" id="IPR052337">
    <property type="entry name" value="SAT4-like"/>
</dbReference>
<proteinExistence type="inferred from homology"/>
<dbReference type="PANTHER" id="PTHR33048:SF55">
    <property type="entry name" value="INTEGRAL MEMBRANE PROTEIN"/>
    <property type="match status" value="1"/>
</dbReference>
<dbReference type="EMBL" id="MU251250">
    <property type="protein sequence ID" value="KAG9255635.1"/>
    <property type="molecule type" value="Genomic_DNA"/>
</dbReference>
<feature type="transmembrane region" description="Helical" evidence="6">
    <location>
        <begin position="102"/>
        <end position="122"/>
    </location>
</feature>